<comment type="cofactor">
    <cofactor evidence="8">
        <name>Zn(2+)</name>
        <dbReference type="ChEBI" id="CHEBI:29105"/>
    </cofactor>
    <cofactor evidence="8">
        <name>Co(2+)</name>
        <dbReference type="ChEBI" id="CHEBI:48828"/>
    </cofactor>
    <text evidence="8">Binds 2 Zn(2+) or Co(2+) ions per subunit.</text>
</comment>
<dbReference type="PANTHER" id="PTHR43808">
    <property type="entry name" value="ACETYLORNITHINE DEACETYLASE"/>
    <property type="match status" value="1"/>
</dbReference>
<evidence type="ECO:0000256" key="5">
    <source>
        <dbReference type="ARBA" id="ARBA00022833"/>
    </source>
</evidence>
<dbReference type="InterPro" id="IPR010175">
    <property type="entry name" value="LysK"/>
</dbReference>
<evidence type="ECO:0000313" key="9">
    <source>
        <dbReference type="EMBL" id="EFO81299.1"/>
    </source>
</evidence>
<evidence type="ECO:0000256" key="4">
    <source>
        <dbReference type="ARBA" id="ARBA00022801"/>
    </source>
</evidence>
<feature type="binding site" evidence="8">
    <location>
        <position position="323"/>
    </location>
    <ligand>
        <name>Zn(2+)</name>
        <dbReference type="ChEBI" id="CHEBI:29105"/>
        <label>2</label>
    </ligand>
</feature>
<proteinExistence type="inferred from homology"/>
<feature type="binding site" evidence="8">
    <location>
        <position position="88"/>
    </location>
    <ligand>
        <name>Zn(2+)</name>
        <dbReference type="ChEBI" id="CHEBI:29105"/>
        <label>1</label>
    </ligand>
</feature>
<dbReference type="STRING" id="765420.OSCT_0822"/>
<keyword evidence="10" id="KW-1185">Reference proteome</keyword>
<comment type="caution">
    <text evidence="9">The sequence shown here is derived from an EMBL/GenBank/DDBJ whole genome shotgun (WGS) entry which is preliminary data.</text>
</comment>
<comment type="pathway">
    <text evidence="8">Amino-acid biosynthesis; L-lysine biosynthesis via AAA pathway; L-lysine from L-alpha-aminoadipate (Thermus route): step 5/5.</text>
</comment>
<feature type="binding site" evidence="8">
    <location>
        <position position="88"/>
    </location>
    <ligand>
        <name>Zn(2+)</name>
        <dbReference type="ChEBI" id="CHEBI:29105"/>
        <label>2</label>
    </ligand>
</feature>
<dbReference type="EC" id="3.5.1.130" evidence="8"/>
<feature type="binding site" evidence="8">
    <location>
        <position position="64"/>
    </location>
    <ligand>
        <name>Zn(2+)</name>
        <dbReference type="ChEBI" id="CHEBI:29105"/>
        <label>1</label>
    </ligand>
</feature>
<keyword evidence="4 8" id="KW-0378">Hydrolase</keyword>
<dbReference type="InterPro" id="IPR002933">
    <property type="entry name" value="Peptidase_M20"/>
</dbReference>
<gene>
    <name evidence="8" type="primary">lysK</name>
    <name evidence="9" type="ORF">OSCT_0822</name>
</gene>
<dbReference type="GO" id="GO:0019878">
    <property type="term" value="P:lysine biosynthetic process via aminoadipic acid"/>
    <property type="evidence" value="ECO:0007669"/>
    <property type="project" value="UniProtKB-UniRule"/>
</dbReference>
<sequence length="349" mass="37362">MDINEVDFLTAMLRIPSLSGQEAEVANFLVAQMRGFGWEAYVDPSGSAIGHLGDTGPLIVLLGHIDTVPGDIPVRIEGDLLYGRGSVDAKGPFATFVMAARRAQLAGNLRCRIALVGATEEEAASSRGAHYAKDQYAPQLCVIGEPSGWDRITLGYKGRLLAHYRYEQDSAHSAGEQRSAPEHMTDFWASVQSLCAKHNLGHTRLFEQMIPSLRRVASGGDGLTDWVEATIGIRLPEGVNPDALADELEAMAMPATLRCEGGCPAFRSPRTTPLVSAFVRSIRKAGGQPGFLHKTGTADMNVVGPAWGCPIVAYGPGDSQLDHTPNEHVSISEYRTAIAVLSDVLSQVG</sequence>
<evidence type="ECO:0000256" key="1">
    <source>
        <dbReference type="ARBA" id="ARBA00022490"/>
    </source>
</evidence>
<evidence type="ECO:0000256" key="6">
    <source>
        <dbReference type="ARBA" id="ARBA00023154"/>
    </source>
</evidence>
<keyword evidence="7 8" id="KW-0170">Cobalt</keyword>
<dbReference type="GO" id="GO:0050897">
    <property type="term" value="F:cobalt ion binding"/>
    <property type="evidence" value="ECO:0007669"/>
    <property type="project" value="UniProtKB-UniRule"/>
</dbReference>
<keyword evidence="6 8" id="KW-0457">Lysine biosynthesis</keyword>
<dbReference type="NCBIfam" id="TIGR01902">
    <property type="entry name" value="dapE-lys-deAc"/>
    <property type="match status" value="1"/>
</dbReference>
<dbReference type="HOGENOM" id="CLU_021802_2_0_0"/>
<keyword evidence="5 8" id="KW-0862">Zinc</keyword>
<dbReference type="UniPathway" id="UPA00033">
    <property type="reaction ID" value="UER00039"/>
</dbReference>
<feature type="binding site" evidence="8">
    <location>
        <position position="145"/>
    </location>
    <ligand>
        <name>Zn(2+)</name>
        <dbReference type="ChEBI" id="CHEBI:29105"/>
        <label>1</label>
    </ligand>
</feature>
<keyword evidence="2 8" id="KW-0028">Amino-acid biosynthesis</keyword>
<feature type="active site" evidence="8">
    <location>
        <position position="66"/>
    </location>
</feature>
<dbReference type="Proteomes" id="UP000054010">
    <property type="component" value="Unassembled WGS sequence"/>
</dbReference>
<dbReference type="Pfam" id="PF01546">
    <property type="entry name" value="Peptidase_M20"/>
    <property type="match status" value="1"/>
</dbReference>
<feature type="binding site" evidence="8">
    <location>
        <position position="122"/>
    </location>
    <ligand>
        <name>Zn(2+)</name>
        <dbReference type="ChEBI" id="CHEBI:29105"/>
        <label>2</label>
    </ligand>
</feature>
<dbReference type="InterPro" id="IPR050072">
    <property type="entry name" value="Peptidase_M20A"/>
</dbReference>
<name>E1IBX1_9CHLR</name>
<evidence type="ECO:0000256" key="8">
    <source>
        <dbReference type="HAMAP-Rule" id="MF_01120"/>
    </source>
</evidence>
<accession>E1IBX1</accession>
<dbReference type="NCBIfam" id="NF003367">
    <property type="entry name" value="PRK04443.1"/>
    <property type="match status" value="1"/>
</dbReference>
<evidence type="ECO:0000256" key="7">
    <source>
        <dbReference type="ARBA" id="ARBA00023285"/>
    </source>
</evidence>
<comment type="similarity">
    <text evidence="8">Belongs to the peptidase M20A family. LysK subfamily.</text>
</comment>
<dbReference type="AlphaFoldDB" id="E1IBX1"/>
<dbReference type="SUPFAM" id="SSF53187">
    <property type="entry name" value="Zn-dependent exopeptidases"/>
    <property type="match status" value="1"/>
</dbReference>
<protein>
    <recommendedName>
        <fullName evidence="8">Putative [LysW]-lysine hydrolase</fullName>
        <ecNumber evidence="8">3.5.1.130</ecNumber>
    </recommendedName>
</protein>
<organism evidence="9 10">
    <name type="scientific">Oscillochloris trichoides DG-6</name>
    <dbReference type="NCBI Taxonomy" id="765420"/>
    <lineage>
        <taxon>Bacteria</taxon>
        <taxon>Bacillati</taxon>
        <taxon>Chloroflexota</taxon>
        <taxon>Chloroflexia</taxon>
        <taxon>Chloroflexales</taxon>
        <taxon>Chloroflexineae</taxon>
        <taxon>Oscillochloridaceae</taxon>
        <taxon>Oscillochloris</taxon>
    </lineage>
</organism>
<evidence type="ECO:0000313" key="10">
    <source>
        <dbReference type="Proteomes" id="UP000054010"/>
    </source>
</evidence>
<keyword evidence="1 8" id="KW-0963">Cytoplasm</keyword>
<dbReference type="PANTHER" id="PTHR43808:SF28">
    <property type="entry name" value="[LYSW]-LYSINE_[LYSW]-ORNITHINE HYDROLASE"/>
    <property type="match status" value="1"/>
</dbReference>
<dbReference type="GO" id="GO:0005737">
    <property type="term" value="C:cytoplasm"/>
    <property type="evidence" value="ECO:0007669"/>
    <property type="project" value="UniProtKB-SubCell"/>
</dbReference>
<dbReference type="HAMAP" id="MF_01120">
    <property type="entry name" value="LysK"/>
    <property type="match status" value="1"/>
</dbReference>
<dbReference type="GO" id="GO:0008270">
    <property type="term" value="F:zinc ion binding"/>
    <property type="evidence" value="ECO:0007669"/>
    <property type="project" value="UniProtKB-UniRule"/>
</dbReference>
<feature type="active site" description="Proton acceptor" evidence="8">
    <location>
        <position position="121"/>
    </location>
</feature>
<comment type="catalytic activity">
    <reaction evidence="8">
        <text>[amino-group carrier protein]-C-terminal-gamma-(L-lysyl)-L-glutamate + H2O = [amino-group carrier protein]-C-terminal-L-glutamate + L-lysine</text>
        <dbReference type="Rhea" id="RHEA:48684"/>
        <dbReference type="Rhea" id="RHEA-COMP:9693"/>
        <dbReference type="Rhea" id="RHEA-COMP:9715"/>
        <dbReference type="ChEBI" id="CHEBI:15377"/>
        <dbReference type="ChEBI" id="CHEBI:32551"/>
        <dbReference type="ChEBI" id="CHEBI:78525"/>
        <dbReference type="ChEBI" id="CHEBI:78526"/>
        <dbReference type="EC" id="3.5.1.130"/>
    </reaction>
</comment>
<dbReference type="Gene3D" id="3.40.630.10">
    <property type="entry name" value="Zn peptidases"/>
    <property type="match status" value="2"/>
</dbReference>
<reference evidence="9 10" key="1">
    <citation type="journal article" date="2011" name="J. Bacteriol.">
        <title>Draft genome sequence of the anoxygenic filamentous phototrophic bacterium Oscillochloris trichoides subsp. DG-6.</title>
        <authorList>
            <person name="Kuznetsov B.B."/>
            <person name="Ivanovsky R.N."/>
            <person name="Keppen O.I."/>
            <person name="Sukhacheva M.V."/>
            <person name="Bumazhkin B.K."/>
            <person name="Patutina E.O."/>
            <person name="Beletsky A.V."/>
            <person name="Mardanov A.V."/>
            <person name="Baslerov R.V."/>
            <person name="Panteleeva A.N."/>
            <person name="Kolganova T.V."/>
            <person name="Ravin N.V."/>
            <person name="Skryabin K.G."/>
        </authorList>
    </citation>
    <scope>NUCLEOTIDE SEQUENCE [LARGE SCALE GENOMIC DNA]</scope>
    <source>
        <strain evidence="9 10">DG-6</strain>
    </source>
</reference>
<comment type="subcellular location">
    <subcellularLocation>
        <location evidence="8">Cytoplasm</location>
    </subcellularLocation>
</comment>
<dbReference type="OrthoDB" id="9792335at2"/>
<comment type="function">
    <text evidence="8">Catalyzes the release of L-lysine from [LysW]-gamma-L-lysine.</text>
</comment>
<evidence type="ECO:0000256" key="2">
    <source>
        <dbReference type="ARBA" id="ARBA00022605"/>
    </source>
</evidence>
<dbReference type="EMBL" id="ADVR01000017">
    <property type="protein sequence ID" value="EFO81299.1"/>
    <property type="molecule type" value="Genomic_DNA"/>
</dbReference>
<dbReference type="eggNOG" id="COG0624">
    <property type="taxonomic scope" value="Bacteria"/>
</dbReference>
<keyword evidence="3 8" id="KW-0479">Metal-binding</keyword>
<evidence type="ECO:0000256" key="3">
    <source>
        <dbReference type="ARBA" id="ARBA00022723"/>
    </source>
</evidence>
<dbReference type="GO" id="GO:0016811">
    <property type="term" value="F:hydrolase activity, acting on carbon-nitrogen (but not peptide) bonds, in linear amides"/>
    <property type="evidence" value="ECO:0007669"/>
    <property type="project" value="UniProtKB-UniRule"/>
</dbReference>